<dbReference type="PIRSF" id="PIRSF015736">
    <property type="entry name" value="MI"/>
    <property type="match status" value="1"/>
</dbReference>
<dbReference type="Proteomes" id="UP000248795">
    <property type="component" value="Unassembled WGS sequence"/>
</dbReference>
<protein>
    <submittedName>
        <fullName evidence="1">Ectoine utilization protein EutA</fullName>
    </submittedName>
</protein>
<sequence length="265" mass="27981">MARASLWEACKVIDILISPRAPQLDLRPVMHRIGLIALSTDHTTEVDFARILAPAGIGIYVARIPFVNPVTPERLRAMEPDLAGGAALILPGESLDAIVYGCTSASVCIGDDVVQAQVTRGKPGCPVVTPVSAALKGLAALKARRLSVLTPYTPDTSRPMAEMFEAVGYTIDRFTCLNMTDDRDMARIAQDELVELARDATSPQSDALFISCTAVRAAGIIGRIEAATGTTALSSNYAAAWNAARICGVSGALAPGRLMALQLPH</sequence>
<name>A0A2W2AS44_9HYPH</name>
<dbReference type="EMBL" id="QKVK01000002">
    <property type="protein sequence ID" value="PZF78151.1"/>
    <property type="molecule type" value="Genomic_DNA"/>
</dbReference>
<dbReference type="InterPro" id="IPR014332">
    <property type="entry name" value="Ectoine_EutA"/>
</dbReference>
<dbReference type="PANTHER" id="PTHR40267">
    <property type="entry name" value="BLR3294 PROTEIN"/>
    <property type="match status" value="1"/>
</dbReference>
<comment type="caution">
    <text evidence="1">The sequence shown here is derived from an EMBL/GenBank/DDBJ whole genome shotgun (WGS) entry which is preliminary data.</text>
</comment>
<dbReference type="NCBIfam" id="TIGR02990">
    <property type="entry name" value="ectoine_eutA"/>
    <property type="match status" value="1"/>
</dbReference>
<dbReference type="InterPro" id="IPR026286">
    <property type="entry name" value="MaiA/AMDase"/>
</dbReference>
<dbReference type="AlphaFoldDB" id="A0A2W2AS44"/>
<evidence type="ECO:0000313" key="2">
    <source>
        <dbReference type="Proteomes" id="UP000248795"/>
    </source>
</evidence>
<dbReference type="PANTHER" id="PTHR40267:SF1">
    <property type="entry name" value="BLR3294 PROTEIN"/>
    <property type="match status" value="1"/>
</dbReference>
<accession>A0A2W2AS44</accession>
<proteinExistence type="predicted"/>
<evidence type="ECO:0000313" key="1">
    <source>
        <dbReference type="EMBL" id="PZF78151.1"/>
    </source>
</evidence>
<dbReference type="InterPro" id="IPR053714">
    <property type="entry name" value="Iso_Racemase_Enz_sf"/>
</dbReference>
<keyword evidence="2" id="KW-1185">Reference proteome</keyword>
<dbReference type="Gene3D" id="3.40.50.12500">
    <property type="match status" value="1"/>
</dbReference>
<gene>
    <name evidence="1" type="primary">eutA</name>
    <name evidence="1" type="ORF">DK847_06970</name>
</gene>
<organism evidence="1 2">
    <name type="scientific">Aestuariivirga litoralis</name>
    <dbReference type="NCBI Taxonomy" id="2650924"/>
    <lineage>
        <taxon>Bacteria</taxon>
        <taxon>Pseudomonadati</taxon>
        <taxon>Pseudomonadota</taxon>
        <taxon>Alphaproteobacteria</taxon>
        <taxon>Hyphomicrobiales</taxon>
        <taxon>Aestuariivirgaceae</taxon>
        <taxon>Aestuariivirga</taxon>
    </lineage>
</organism>
<reference evidence="2" key="1">
    <citation type="submission" date="2018-06" db="EMBL/GenBank/DDBJ databases">
        <title>Aestuariibacter litoralis strain KCTC 52945T.</title>
        <authorList>
            <person name="Li X."/>
            <person name="Salam N."/>
            <person name="Li J.-L."/>
            <person name="Chen Y.-M."/>
            <person name="Yang Z.-W."/>
            <person name="Zhang L.-Y."/>
            <person name="Han M.-X."/>
            <person name="Xiao M."/>
            <person name="Li W.-J."/>
        </authorList>
    </citation>
    <scope>NUCLEOTIDE SEQUENCE [LARGE SCALE GENOMIC DNA]</scope>
    <source>
        <strain evidence="2">KCTC 52945</strain>
    </source>
</reference>
<dbReference type="Pfam" id="PF17645">
    <property type="entry name" value="Amdase"/>
    <property type="match status" value="1"/>
</dbReference>
<dbReference type="RefSeq" id="WP_111197145.1">
    <property type="nucleotide sequence ID" value="NZ_QKVK01000002.1"/>
</dbReference>